<dbReference type="EMBL" id="MU004246">
    <property type="protein sequence ID" value="KAF2663254.1"/>
    <property type="molecule type" value="Genomic_DNA"/>
</dbReference>
<gene>
    <name evidence="1" type="ORF">BT63DRAFT_465829</name>
</gene>
<keyword evidence="2" id="KW-1185">Reference proteome</keyword>
<dbReference type="Proteomes" id="UP000799302">
    <property type="component" value="Unassembled WGS sequence"/>
</dbReference>
<sequence length="406" mass="47317">MAESTPPPADTWTYDPETPSPIMRLPTEVVLAMGENLHAIEDLHYLSCTCKHIQTQLVKVSPKSILRLTMRSSCKLFYEGSQPWNSGRQIPLPSIALVANQLSMWSISKSGNWGILCSAIARGFGSIDYLGLGKCSKASGRDSGTTILDLCLKHCGLTMDDIRRLRPRKSTGSIWQGIEMARVYFEEFEYHHNISSDPEIDEYHNHHDRNDAAFTFYHVAIYGSLFKPILGKSLNSKTFNALHPRRNYMDYCVKDKYMLERLERFESVVSLEWNADMDEEEDFEDDDGDLPWIFKEQWKNSLWECVFLFQGAERMGEVSEEVINKKAQIYAMIEEPQYHRLKIPEHILRIPTWPSFRHDAQFSRIRRQAIDARKLNSEKEFWQDVEATKDQHHSELRRLWLMTRDE</sequence>
<dbReference type="AlphaFoldDB" id="A0A6A6TX74"/>
<protein>
    <submittedName>
        <fullName evidence="1">Uncharacterized protein</fullName>
    </submittedName>
</protein>
<evidence type="ECO:0000313" key="2">
    <source>
        <dbReference type="Proteomes" id="UP000799302"/>
    </source>
</evidence>
<organism evidence="1 2">
    <name type="scientific">Microthyrium microscopicum</name>
    <dbReference type="NCBI Taxonomy" id="703497"/>
    <lineage>
        <taxon>Eukaryota</taxon>
        <taxon>Fungi</taxon>
        <taxon>Dikarya</taxon>
        <taxon>Ascomycota</taxon>
        <taxon>Pezizomycotina</taxon>
        <taxon>Dothideomycetes</taxon>
        <taxon>Dothideomycetes incertae sedis</taxon>
        <taxon>Microthyriales</taxon>
        <taxon>Microthyriaceae</taxon>
        <taxon>Microthyrium</taxon>
    </lineage>
</organism>
<name>A0A6A6TX74_9PEZI</name>
<proteinExistence type="predicted"/>
<evidence type="ECO:0000313" key="1">
    <source>
        <dbReference type="EMBL" id="KAF2663254.1"/>
    </source>
</evidence>
<accession>A0A6A6TX74</accession>
<reference evidence="1" key="1">
    <citation type="journal article" date="2020" name="Stud. Mycol.">
        <title>101 Dothideomycetes genomes: a test case for predicting lifestyles and emergence of pathogens.</title>
        <authorList>
            <person name="Haridas S."/>
            <person name="Albert R."/>
            <person name="Binder M."/>
            <person name="Bloem J."/>
            <person name="Labutti K."/>
            <person name="Salamov A."/>
            <person name="Andreopoulos B."/>
            <person name="Baker S."/>
            <person name="Barry K."/>
            <person name="Bills G."/>
            <person name="Bluhm B."/>
            <person name="Cannon C."/>
            <person name="Castanera R."/>
            <person name="Culley D."/>
            <person name="Daum C."/>
            <person name="Ezra D."/>
            <person name="Gonzalez J."/>
            <person name="Henrissat B."/>
            <person name="Kuo A."/>
            <person name="Liang C."/>
            <person name="Lipzen A."/>
            <person name="Lutzoni F."/>
            <person name="Magnuson J."/>
            <person name="Mondo S."/>
            <person name="Nolan M."/>
            <person name="Ohm R."/>
            <person name="Pangilinan J."/>
            <person name="Park H.-J."/>
            <person name="Ramirez L."/>
            <person name="Alfaro M."/>
            <person name="Sun H."/>
            <person name="Tritt A."/>
            <person name="Yoshinaga Y."/>
            <person name="Zwiers L.-H."/>
            <person name="Turgeon B."/>
            <person name="Goodwin S."/>
            <person name="Spatafora J."/>
            <person name="Crous P."/>
            <person name="Grigoriev I."/>
        </authorList>
    </citation>
    <scope>NUCLEOTIDE SEQUENCE</scope>
    <source>
        <strain evidence="1">CBS 115976</strain>
    </source>
</reference>